<feature type="transmembrane region" description="Helical" evidence="1">
    <location>
        <begin position="83"/>
        <end position="102"/>
    </location>
</feature>
<organism evidence="2 3">
    <name type="scientific">Steinernema glaseri</name>
    <dbReference type="NCBI Taxonomy" id="37863"/>
    <lineage>
        <taxon>Eukaryota</taxon>
        <taxon>Metazoa</taxon>
        <taxon>Ecdysozoa</taxon>
        <taxon>Nematoda</taxon>
        <taxon>Chromadorea</taxon>
        <taxon>Rhabditida</taxon>
        <taxon>Tylenchina</taxon>
        <taxon>Panagrolaimomorpha</taxon>
        <taxon>Strongyloidoidea</taxon>
        <taxon>Steinernematidae</taxon>
        <taxon>Steinernema</taxon>
    </lineage>
</organism>
<name>A0A1I7Z5E0_9BILA</name>
<accession>A0A1I7Z5E0</accession>
<evidence type="ECO:0000313" key="2">
    <source>
        <dbReference type="Proteomes" id="UP000095287"/>
    </source>
</evidence>
<reference evidence="3" key="1">
    <citation type="submission" date="2016-11" db="UniProtKB">
        <authorList>
            <consortium name="WormBaseParasite"/>
        </authorList>
    </citation>
    <scope>IDENTIFICATION</scope>
</reference>
<keyword evidence="1" id="KW-0472">Membrane</keyword>
<keyword evidence="1" id="KW-1133">Transmembrane helix</keyword>
<proteinExistence type="predicted"/>
<dbReference type="WBParaSite" id="L893_g22771.t1">
    <property type="protein sequence ID" value="L893_g22771.t1"/>
    <property type="gene ID" value="L893_g22771"/>
</dbReference>
<protein>
    <submittedName>
        <fullName evidence="3">Glyco_hydro_18 domain-containing protein</fullName>
    </submittedName>
</protein>
<keyword evidence="2" id="KW-1185">Reference proteome</keyword>
<dbReference type="AlphaFoldDB" id="A0A1I7Z5E0"/>
<sequence>MVKTSGPASNSSIDYFYFFNDVCWGPLDPNTRQDASGEGKTGTCAISSTAGANASSLLVWDHNIRDRKAQLMKDYEDMVKEKIVICVVTPINLHLFFTLFLWEVRFNFSQLEFIRQS</sequence>
<keyword evidence="1" id="KW-0812">Transmembrane</keyword>
<dbReference type="Proteomes" id="UP000095287">
    <property type="component" value="Unplaced"/>
</dbReference>
<evidence type="ECO:0000256" key="1">
    <source>
        <dbReference type="SAM" id="Phobius"/>
    </source>
</evidence>
<evidence type="ECO:0000313" key="3">
    <source>
        <dbReference type="WBParaSite" id="L893_g22771.t1"/>
    </source>
</evidence>